<keyword evidence="1" id="KW-1133">Transmembrane helix</keyword>
<keyword evidence="1" id="KW-0472">Membrane</keyword>
<dbReference type="EMBL" id="ML213592">
    <property type="protein sequence ID" value="TFK42301.1"/>
    <property type="molecule type" value="Genomic_DNA"/>
</dbReference>
<evidence type="ECO:0000313" key="2">
    <source>
        <dbReference type="EMBL" id="TFK42301.1"/>
    </source>
</evidence>
<accession>A0A5C3MMC4</accession>
<keyword evidence="3" id="KW-1185">Reference proteome</keyword>
<evidence type="ECO:0000256" key="1">
    <source>
        <dbReference type="SAM" id="Phobius"/>
    </source>
</evidence>
<name>A0A5C3MMC4_9AGAR</name>
<keyword evidence="1" id="KW-0812">Transmembrane</keyword>
<sequence length="71" mass="8222">MYASFGHSRTTMAMDIPNTTCTIAYIPDYNIDHYDRYMYWPCNKIILCIRLAFLALININNVLSSYSLEGC</sequence>
<protein>
    <submittedName>
        <fullName evidence="2">Uncharacterized protein</fullName>
    </submittedName>
</protein>
<feature type="transmembrane region" description="Helical" evidence="1">
    <location>
        <begin position="37"/>
        <end position="57"/>
    </location>
</feature>
<reference evidence="2 3" key="1">
    <citation type="journal article" date="2019" name="Nat. Ecol. Evol.">
        <title>Megaphylogeny resolves global patterns of mushroom evolution.</title>
        <authorList>
            <person name="Varga T."/>
            <person name="Krizsan K."/>
            <person name="Foldi C."/>
            <person name="Dima B."/>
            <person name="Sanchez-Garcia M."/>
            <person name="Sanchez-Ramirez S."/>
            <person name="Szollosi G.J."/>
            <person name="Szarkandi J.G."/>
            <person name="Papp V."/>
            <person name="Albert L."/>
            <person name="Andreopoulos W."/>
            <person name="Angelini C."/>
            <person name="Antonin V."/>
            <person name="Barry K.W."/>
            <person name="Bougher N.L."/>
            <person name="Buchanan P."/>
            <person name="Buyck B."/>
            <person name="Bense V."/>
            <person name="Catcheside P."/>
            <person name="Chovatia M."/>
            <person name="Cooper J."/>
            <person name="Damon W."/>
            <person name="Desjardin D."/>
            <person name="Finy P."/>
            <person name="Geml J."/>
            <person name="Haridas S."/>
            <person name="Hughes K."/>
            <person name="Justo A."/>
            <person name="Karasinski D."/>
            <person name="Kautmanova I."/>
            <person name="Kiss B."/>
            <person name="Kocsube S."/>
            <person name="Kotiranta H."/>
            <person name="LaButti K.M."/>
            <person name="Lechner B.E."/>
            <person name="Liimatainen K."/>
            <person name="Lipzen A."/>
            <person name="Lukacs Z."/>
            <person name="Mihaltcheva S."/>
            <person name="Morgado L.N."/>
            <person name="Niskanen T."/>
            <person name="Noordeloos M.E."/>
            <person name="Ohm R.A."/>
            <person name="Ortiz-Santana B."/>
            <person name="Ovrebo C."/>
            <person name="Racz N."/>
            <person name="Riley R."/>
            <person name="Savchenko A."/>
            <person name="Shiryaev A."/>
            <person name="Soop K."/>
            <person name="Spirin V."/>
            <person name="Szebenyi C."/>
            <person name="Tomsovsky M."/>
            <person name="Tulloss R.E."/>
            <person name="Uehling J."/>
            <person name="Grigoriev I.V."/>
            <person name="Vagvolgyi C."/>
            <person name="Papp T."/>
            <person name="Martin F.M."/>
            <person name="Miettinen O."/>
            <person name="Hibbett D.S."/>
            <person name="Nagy L.G."/>
        </authorList>
    </citation>
    <scope>NUCLEOTIDE SEQUENCE [LARGE SCALE GENOMIC DNA]</scope>
    <source>
        <strain evidence="2 3">CBS 166.37</strain>
    </source>
</reference>
<gene>
    <name evidence="2" type="ORF">BDQ12DRAFT_675968</name>
</gene>
<organism evidence="2 3">
    <name type="scientific">Crucibulum laeve</name>
    <dbReference type="NCBI Taxonomy" id="68775"/>
    <lineage>
        <taxon>Eukaryota</taxon>
        <taxon>Fungi</taxon>
        <taxon>Dikarya</taxon>
        <taxon>Basidiomycota</taxon>
        <taxon>Agaricomycotina</taxon>
        <taxon>Agaricomycetes</taxon>
        <taxon>Agaricomycetidae</taxon>
        <taxon>Agaricales</taxon>
        <taxon>Agaricineae</taxon>
        <taxon>Nidulariaceae</taxon>
        <taxon>Crucibulum</taxon>
    </lineage>
</organism>
<dbReference type="AlphaFoldDB" id="A0A5C3MMC4"/>
<dbReference type="Proteomes" id="UP000308652">
    <property type="component" value="Unassembled WGS sequence"/>
</dbReference>
<evidence type="ECO:0000313" key="3">
    <source>
        <dbReference type="Proteomes" id="UP000308652"/>
    </source>
</evidence>
<proteinExistence type="predicted"/>